<proteinExistence type="predicted"/>
<feature type="chain" id="PRO_5046589802" evidence="1">
    <location>
        <begin position="22"/>
        <end position="111"/>
    </location>
</feature>
<name>A0ABU3EEY2_9RHOB</name>
<reference evidence="3" key="1">
    <citation type="submission" date="2023-07" db="EMBL/GenBank/DDBJ databases">
        <title>Characterization of two Paracoccaceae strains isolated from Phycosphere and proposal of Xinfangfangia lacusdiani sp. nov.</title>
        <authorList>
            <person name="Deng Y."/>
            <person name="Zhang Y.Q."/>
        </authorList>
    </citation>
    <scope>NUCLEOTIDE SEQUENCE [LARGE SCALE GENOMIC DNA]</scope>
    <source>
        <strain evidence="3">CPCC 101403</strain>
    </source>
</reference>
<dbReference type="RefSeq" id="WP_311759893.1">
    <property type="nucleotide sequence ID" value="NZ_JAVRQI010000009.1"/>
</dbReference>
<keyword evidence="3" id="KW-1185">Reference proteome</keyword>
<keyword evidence="1" id="KW-0732">Signal</keyword>
<gene>
    <name evidence="2" type="ORF">RM190_13045</name>
</gene>
<evidence type="ECO:0000256" key="1">
    <source>
        <dbReference type="SAM" id="SignalP"/>
    </source>
</evidence>
<feature type="signal peptide" evidence="1">
    <location>
        <begin position="1"/>
        <end position="21"/>
    </location>
</feature>
<accession>A0ABU3EEY2</accession>
<evidence type="ECO:0000313" key="3">
    <source>
        <dbReference type="Proteomes" id="UP001251085"/>
    </source>
</evidence>
<sequence>MKFPVTFVAILAALLALPALAENDPAGAARPGPEELTRQGYVNISQTYWWNERAGACTLLPADEAMPAVAARPVVCGMILHQAAAELPSCRMPAAEAAGTGTRCLASMTGR</sequence>
<dbReference type="Proteomes" id="UP001251085">
    <property type="component" value="Unassembled WGS sequence"/>
</dbReference>
<evidence type="ECO:0000313" key="2">
    <source>
        <dbReference type="EMBL" id="MDT1062798.1"/>
    </source>
</evidence>
<comment type="caution">
    <text evidence="2">The sequence shown here is derived from an EMBL/GenBank/DDBJ whole genome shotgun (WGS) entry which is preliminary data.</text>
</comment>
<organism evidence="2 3">
    <name type="scientific">Paracoccus broussonetiae</name>
    <dbReference type="NCBI Taxonomy" id="3075834"/>
    <lineage>
        <taxon>Bacteria</taxon>
        <taxon>Pseudomonadati</taxon>
        <taxon>Pseudomonadota</taxon>
        <taxon>Alphaproteobacteria</taxon>
        <taxon>Rhodobacterales</taxon>
        <taxon>Paracoccaceae</taxon>
        <taxon>Paracoccus</taxon>
    </lineage>
</organism>
<protein>
    <submittedName>
        <fullName evidence="2">Uncharacterized protein</fullName>
    </submittedName>
</protein>
<dbReference type="EMBL" id="JAVRQI010000009">
    <property type="protein sequence ID" value="MDT1062798.1"/>
    <property type="molecule type" value="Genomic_DNA"/>
</dbReference>